<dbReference type="EMBL" id="JACIED010000002">
    <property type="protein sequence ID" value="MBB4007351.1"/>
    <property type="molecule type" value="Genomic_DNA"/>
</dbReference>
<dbReference type="OrthoDB" id="8368251at2"/>
<reference evidence="1 4" key="2">
    <citation type="submission" date="2020-08" db="EMBL/GenBank/DDBJ databases">
        <title>Genomic Encyclopedia of Type Strains, Phase IV (KMG-IV): sequencing the most valuable type-strain genomes for metagenomic binning, comparative biology and taxonomic classification.</title>
        <authorList>
            <person name="Goeker M."/>
        </authorList>
    </citation>
    <scope>NUCLEOTIDE SEQUENCE [LARGE SCALE GENOMIC DNA]</scope>
    <source>
        <strain evidence="1 4">DSM 100021</strain>
    </source>
</reference>
<keyword evidence="3" id="KW-1185">Reference proteome</keyword>
<protein>
    <submittedName>
        <fullName evidence="2">Uncharacterized protein</fullName>
    </submittedName>
</protein>
<dbReference type="RefSeq" id="WP_075617042.1">
    <property type="nucleotide sequence ID" value="NZ_JACIED010000002.1"/>
</dbReference>
<reference evidence="2 3" key="1">
    <citation type="submission" date="2016-09" db="EMBL/GenBank/DDBJ databases">
        <title>Rhizobium oryziradicis sp. nov., isolated from the root of rice.</title>
        <authorList>
            <person name="Zhao J."/>
            <person name="Zhang X."/>
        </authorList>
    </citation>
    <scope>NUCLEOTIDE SEQUENCE [LARGE SCALE GENOMIC DNA]</scope>
    <source>
        <strain evidence="2 3">14971</strain>
    </source>
</reference>
<evidence type="ECO:0000313" key="2">
    <source>
        <dbReference type="EMBL" id="OLP47861.1"/>
    </source>
</evidence>
<name>A0A1Q8ZZZ6_9HYPH</name>
<accession>A0A1Q8ZZZ6</accession>
<dbReference type="Proteomes" id="UP000185598">
    <property type="component" value="Unassembled WGS sequence"/>
</dbReference>
<sequence length="101" mass="12068">MPFSEEMLWDHINDGWSSMSFKQRNLWNAIKRMPEEWEIRENYRVWVVALMGETAIYYDHIEEEFALAQWSQFGNIGNCKSSSWTLPQAVQMLMNTIETGW</sequence>
<evidence type="ECO:0000313" key="1">
    <source>
        <dbReference type="EMBL" id="MBB4007351.1"/>
    </source>
</evidence>
<dbReference type="Proteomes" id="UP000544107">
    <property type="component" value="Unassembled WGS sequence"/>
</dbReference>
<evidence type="ECO:0000313" key="4">
    <source>
        <dbReference type="Proteomes" id="UP000544107"/>
    </source>
</evidence>
<proteinExistence type="predicted"/>
<comment type="caution">
    <text evidence="2">The sequence shown here is derived from an EMBL/GenBank/DDBJ whole genome shotgun (WGS) entry which is preliminary data.</text>
</comment>
<dbReference type="AlphaFoldDB" id="A0A1Q8ZZZ6"/>
<organism evidence="2 3">
    <name type="scientific">Allorhizobium taibaishanense</name>
    <dbReference type="NCBI Taxonomy" id="887144"/>
    <lineage>
        <taxon>Bacteria</taxon>
        <taxon>Pseudomonadati</taxon>
        <taxon>Pseudomonadota</taxon>
        <taxon>Alphaproteobacteria</taxon>
        <taxon>Hyphomicrobiales</taxon>
        <taxon>Rhizobiaceae</taxon>
        <taxon>Rhizobium/Agrobacterium group</taxon>
        <taxon>Allorhizobium</taxon>
    </lineage>
</organism>
<gene>
    <name evidence="2" type="ORF">BJF91_04610</name>
    <name evidence="1" type="ORF">GGQ71_001614</name>
</gene>
<dbReference type="EMBL" id="MKIN01000027">
    <property type="protein sequence ID" value="OLP47861.1"/>
    <property type="molecule type" value="Genomic_DNA"/>
</dbReference>
<evidence type="ECO:0000313" key="3">
    <source>
        <dbReference type="Proteomes" id="UP000185598"/>
    </source>
</evidence>
<dbReference type="STRING" id="887144.BJF91_04610"/>